<evidence type="ECO:0000313" key="4">
    <source>
        <dbReference type="Proteomes" id="UP000639772"/>
    </source>
</evidence>
<protein>
    <submittedName>
        <fullName evidence="1">Uncharacterized protein</fullName>
    </submittedName>
</protein>
<reference evidence="3 4" key="1">
    <citation type="journal article" date="2020" name="Nat. Food">
        <title>A phased Vanilla planifolia genome enables genetic improvement of flavour and production.</title>
        <authorList>
            <person name="Hasing T."/>
            <person name="Tang H."/>
            <person name="Brym M."/>
            <person name="Khazi F."/>
            <person name="Huang T."/>
            <person name="Chambers A.H."/>
        </authorList>
    </citation>
    <scope>NUCLEOTIDE SEQUENCE [LARGE SCALE GENOMIC DNA]</scope>
    <source>
        <tissue evidence="1">Leaf</tissue>
    </source>
</reference>
<keyword evidence="3" id="KW-1185">Reference proteome</keyword>
<organism evidence="1 3">
    <name type="scientific">Vanilla planifolia</name>
    <name type="common">Vanilla</name>
    <dbReference type="NCBI Taxonomy" id="51239"/>
    <lineage>
        <taxon>Eukaryota</taxon>
        <taxon>Viridiplantae</taxon>
        <taxon>Streptophyta</taxon>
        <taxon>Embryophyta</taxon>
        <taxon>Tracheophyta</taxon>
        <taxon>Spermatophyta</taxon>
        <taxon>Magnoliopsida</taxon>
        <taxon>Liliopsida</taxon>
        <taxon>Asparagales</taxon>
        <taxon>Orchidaceae</taxon>
        <taxon>Vanilloideae</taxon>
        <taxon>Vanilleae</taxon>
        <taxon>Vanilla</taxon>
    </lineage>
</organism>
<dbReference type="AlphaFoldDB" id="A0A835R1A2"/>
<accession>A0A835R1A2</accession>
<evidence type="ECO:0000313" key="1">
    <source>
        <dbReference type="EMBL" id="KAG0481768.1"/>
    </source>
</evidence>
<dbReference type="Proteomes" id="UP000636800">
    <property type="component" value="Chromosome 5"/>
</dbReference>
<dbReference type="EMBL" id="JADCNM010000005">
    <property type="protein sequence ID" value="KAG0484152.1"/>
    <property type="molecule type" value="Genomic_DNA"/>
</dbReference>
<evidence type="ECO:0000313" key="2">
    <source>
        <dbReference type="EMBL" id="KAG0484152.1"/>
    </source>
</evidence>
<dbReference type="Proteomes" id="UP000639772">
    <property type="component" value="Unassembled WGS sequence"/>
</dbReference>
<comment type="caution">
    <text evidence="1">The sequence shown here is derived from an EMBL/GenBank/DDBJ whole genome shotgun (WGS) entry which is preliminary data.</text>
</comment>
<proteinExistence type="predicted"/>
<name>A0A835R1A2_VANPL</name>
<sequence>MDRKLRGEAVKSKKQGERVLAAIVFRERKRGKRREVKAKEQMLEARLLQEELATKGMSVGADKPEELEPGCYRKFAGI</sequence>
<dbReference type="EMBL" id="JADCNL010000005">
    <property type="protein sequence ID" value="KAG0481768.1"/>
    <property type="molecule type" value="Genomic_DNA"/>
</dbReference>
<gene>
    <name evidence="2" type="ORF">HPP92_012236</name>
    <name evidence="1" type="ORF">HPP92_012626</name>
</gene>
<evidence type="ECO:0000313" key="3">
    <source>
        <dbReference type="Proteomes" id="UP000636800"/>
    </source>
</evidence>